<dbReference type="EMBL" id="ML987193">
    <property type="protein sequence ID" value="KAF2250925.1"/>
    <property type="molecule type" value="Genomic_DNA"/>
</dbReference>
<keyword evidence="3" id="KW-1185">Reference proteome</keyword>
<name>A0A6A6IJZ8_9PLEO</name>
<protein>
    <submittedName>
        <fullName evidence="2">Uncharacterized protein</fullName>
    </submittedName>
</protein>
<reference evidence="2" key="1">
    <citation type="journal article" date="2020" name="Stud. Mycol.">
        <title>101 Dothideomycetes genomes: a test case for predicting lifestyles and emergence of pathogens.</title>
        <authorList>
            <person name="Haridas S."/>
            <person name="Albert R."/>
            <person name="Binder M."/>
            <person name="Bloem J."/>
            <person name="Labutti K."/>
            <person name="Salamov A."/>
            <person name="Andreopoulos B."/>
            <person name="Baker S."/>
            <person name="Barry K."/>
            <person name="Bills G."/>
            <person name="Bluhm B."/>
            <person name="Cannon C."/>
            <person name="Castanera R."/>
            <person name="Culley D."/>
            <person name="Daum C."/>
            <person name="Ezra D."/>
            <person name="Gonzalez J."/>
            <person name="Henrissat B."/>
            <person name="Kuo A."/>
            <person name="Liang C."/>
            <person name="Lipzen A."/>
            <person name="Lutzoni F."/>
            <person name="Magnuson J."/>
            <person name="Mondo S."/>
            <person name="Nolan M."/>
            <person name="Ohm R."/>
            <person name="Pangilinan J."/>
            <person name="Park H.-J."/>
            <person name="Ramirez L."/>
            <person name="Alfaro M."/>
            <person name="Sun H."/>
            <person name="Tritt A."/>
            <person name="Yoshinaga Y."/>
            <person name="Zwiers L.-H."/>
            <person name="Turgeon B."/>
            <person name="Goodwin S."/>
            <person name="Spatafora J."/>
            <person name="Crous P."/>
            <person name="Grigoriev I."/>
        </authorList>
    </citation>
    <scope>NUCLEOTIDE SEQUENCE</scope>
    <source>
        <strain evidence="2">CBS 122368</strain>
    </source>
</reference>
<dbReference type="AlphaFoldDB" id="A0A6A6IJZ8"/>
<sequence>MLDLGRPRLLLACVPGKGRTSNPNLDSHSNPLAAHAAEAFGRSAWLTRRPSRQKLLRAKLKAPRGSPWAFPPQDEIGHFCGETPPSAAISPVRASVPEDTSAGLLSGHRTSRADSASVLFLAPQSSRGGSGLG</sequence>
<dbReference type="RefSeq" id="XP_033685929.1">
    <property type="nucleotide sequence ID" value="XM_033821406.1"/>
</dbReference>
<dbReference type="GeneID" id="54574736"/>
<accession>A0A6A6IJZ8</accession>
<dbReference type="Proteomes" id="UP000800094">
    <property type="component" value="Unassembled WGS sequence"/>
</dbReference>
<feature type="region of interest" description="Disordered" evidence="1">
    <location>
        <begin position="88"/>
        <end position="112"/>
    </location>
</feature>
<proteinExistence type="predicted"/>
<evidence type="ECO:0000313" key="3">
    <source>
        <dbReference type="Proteomes" id="UP000800094"/>
    </source>
</evidence>
<evidence type="ECO:0000256" key="1">
    <source>
        <dbReference type="SAM" id="MobiDB-lite"/>
    </source>
</evidence>
<evidence type="ECO:0000313" key="2">
    <source>
        <dbReference type="EMBL" id="KAF2250925.1"/>
    </source>
</evidence>
<organism evidence="2 3">
    <name type="scientific">Trematosphaeria pertusa</name>
    <dbReference type="NCBI Taxonomy" id="390896"/>
    <lineage>
        <taxon>Eukaryota</taxon>
        <taxon>Fungi</taxon>
        <taxon>Dikarya</taxon>
        <taxon>Ascomycota</taxon>
        <taxon>Pezizomycotina</taxon>
        <taxon>Dothideomycetes</taxon>
        <taxon>Pleosporomycetidae</taxon>
        <taxon>Pleosporales</taxon>
        <taxon>Massarineae</taxon>
        <taxon>Trematosphaeriaceae</taxon>
        <taxon>Trematosphaeria</taxon>
    </lineage>
</organism>
<gene>
    <name evidence="2" type="ORF">BU26DRAFT_273655</name>
</gene>